<dbReference type="PANTHER" id="PTHR21522">
    <property type="entry name" value="PROTON CHANNEL OTOP"/>
    <property type="match status" value="1"/>
</dbReference>
<feature type="transmembrane region" description="Helical" evidence="11">
    <location>
        <begin position="15"/>
        <end position="38"/>
    </location>
</feature>
<keyword evidence="13" id="KW-1185">Reference proteome</keyword>
<protein>
    <submittedName>
        <fullName evidence="12">Uncharacterized protein</fullName>
    </submittedName>
</protein>
<evidence type="ECO:0000256" key="5">
    <source>
        <dbReference type="ARBA" id="ARBA00022692"/>
    </source>
</evidence>
<feature type="transmembrane region" description="Helical" evidence="11">
    <location>
        <begin position="329"/>
        <end position="347"/>
    </location>
</feature>
<keyword evidence="3" id="KW-0813">Transport</keyword>
<feature type="transmembrane region" description="Helical" evidence="11">
    <location>
        <begin position="176"/>
        <end position="196"/>
    </location>
</feature>
<feature type="transmembrane region" description="Helical" evidence="11">
    <location>
        <begin position="50"/>
        <end position="71"/>
    </location>
</feature>
<dbReference type="Pfam" id="PF03189">
    <property type="entry name" value="Otopetrin"/>
    <property type="match status" value="1"/>
</dbReference>
<feature type="transmembrane region" description="Helical" evidence="11">
    <location>
        <begin position="126"/>
        <end position="145"/>
    </location>
</feature>
<evidence type="ECO:0000313" key="13">
    <source>
        <dbReference type="Proteomes" id="UP001626550"/>
    </source>
</evidence>
<comment type="subcellular location">
    <subcellularLocation>
        <location evidence="1">Cell membrane</location>
        <topology evidence="1">Multi-pass membrane protein</topology>
    </subcellularLocation>
</comment>
<comment type="similarity">
    <text evidence="2">Belongs to the otopetrin family.</text>
</comment>
<dbReference type="Proteomes" id="UP001626550">
    <property type="component" value="Unassembled WGS sequence"/>
</dbReference>
<evidence type="ECO:0000256" key="7">
    <source>
        <dbReference type="ARBA" id="ARBA00022989"/>
    </source>
</evidence>
<evidence type="ECO:0000256" key="10">
    <source>
        <dbReference type="ARBA" id="ARBA00023303"/>
    </source>
</evidence>
<evidence type="ECO:0000313" key="12">
    <source>
        <dbReference type="EMBL" id="KAL3307807.1"/>
    </source>
</evidence>
<evidence type="ECO:0000256" key="1">
    <source>
        <dbReference type="ARBA" id="ARBA00004651"/>
    </source>
</evidence>
<accession>A0ABD2PLS6</accession>
<organism evidence="12 13">
    <name type="scientific">Cichlidogyrus casuarinus</name>
    <dbReference type="NCBI Taxonomy" id="1844966"/>
    <lineage>
        <taxon>Eukaryota</taxon>
        <taxon>Metazoa</taxon>
        <taxon>Spiralia</taxon>
        <taxon>Lophotrochozoa</taxon>
        <taxon>Platyhelminthes</taxon>
        <taxon>Monogenea</taxon>
        <taxon>Monopisthocotylea</taxon>
        <taxon>Dactylogyridea</taxon>
        <taxon>Ancyrocephalidae</taxon>
        <taxon>Cichlidogyrus</taxon>
    </lineage>
</organism>
<comment type="caution">
    <text evidence="12">The sequence shown here is derived from an EMBL/GenBank/DDBJ whole genome shotgun (WGS) entry which is preliminary data.</text>
</comment>
<name>A0ABD2PLS6_9PLAT</name>
<reference evidence="12 13" key="1">
    <citation type="submission" date="2024-11" db="EMBL/GenBank/DDBJ databases">
        <title>Adaptive evolution of stress response genes in parasites aligns with host niche diversity.</title>
        <authorList>
            <person name="Hahn C."/>
            <person name="Resl P."/>
        </authorList>
    </citation>
    <scope>NUCLEOTIDE SEQUENCE [LARGE SCALE GENOMIC DNA]</scope>
    <source>
        <strain evidence="12">EGGRZ-B1_66</strain>
        <tissue evidence="12">Body</tissue>
    </source>
</reference>
<feature type="non-terminal residue" evidence="12">
    <location>
        <position position="429"/>
    </location>
</feature>
<keyword evidence="5 11" id="KW-0812">Transmembrane</keyword>
<feature type="transmembrane region" description="Helical" evidence="11">
    <location>
        <begin position="250"/>
        <end position="272"/>
    </location>
</feature>
<evidence type="ECO:0000256" key="8">
    <source>
        <dbReference type="ARBA" id="ARBA00023065"/>
    </source>
</evidence>
<evidence type="ECO:0000256" key="4">
    <source>
        <dbReference type="ARBA" id="ARBA00022475"/>
    </source>
</evidence>
<dbReference type="InterPro" id="IPR004878">
    <property type="entry name" value="Otopetrin"/>
</dbReference>
<gene>
    <name evidence="12" type="ORF">Ciccas_013669</name>
</gene>
<evidence type="ECO:0000256" key="6">
    <source>
        <dbReference type="ARBA" id="ARBA00022781"/>
    </source>
</evidence>
<dbReference type="PANTHER" id="PTHR21522:SF32">
    <property type="entry name" value="OTOPETRIN-2"/>
    <property type="match status" value="1"/>
</dbReference>
<keyword evidence="9 11" id="KW-0472">Membrane</keyword>
<keyword evidence="8" id="KW-0406">Ion transport</keyword>
<proteinExistence type="inferred from homology"/>
<dbReference type="GO" id="GO:0015252">
    <property type="term" value="F:proton channel activity"/>
    <property type="evidence" value="ECO:0007669"/>
    <property type="project" value="UniProtKB-ARBA"/>
</dbReference>
<evidence type="ECO:0000256" key="9">
    <source>
        <dbReference type="ARBA" id="ARBA00023136"/>
    </source>
</evidence>
<dbReference type="AlphaFoldDB" id="A0ABD2PLS6"/>
<evidence type="ECO:0000256" key="11">
    <source>
        <dbReference type="SAM" id="Phobius"/>
    </source>
</evidence>
<dbReference type="EMBL" id="JBJKFK010006446">
    <property type="protein sequence ID" value="KAL3307807.1"/>
    <property type="molecule type" value="Genomic_DNA"/>
</dbReference>
<keyword evidence="10" id="KW-0407">Ion channel</keyword>
<sequence length="429" mass="49382">MRMYQLSLQTNCNYIGYQIFAAIKIVYFLLSVGFVLTLHRLILLVKVRIFGFMLLELLTVAVCTWIDAFVMKITYGVFYNEMHHAEHGIKGAAPTSNQSYVDPLVVHFMDPQYCFGVQNMQKATNYFLPAISEFSAVIAAVYYEICIRMGKYKEIEMEEEDEQHKAAAKNCLDGSLIGFVISVSMVVGAFACVVYLEFLANHEDNFRYVLHLSKQIVIIFLGILTCVVGLQKIRTLKRSLTFTSHSLDELLLYATFLNTICFNFAAIGIAMFELYTMGEDDALYYHFVFKVVQGVLDIIQVKIQTYFIQDSFYRCRRKGDEPQNKPGRDMVALLIGINISLWLILSFETKHNDMSFKVILEKSGLSVLRTIFLHATLPMSMLYRFHSAVCLSTCFTRMYEDEIHRFTDKLRKFASINYYKGQEGMNSSR</sequence>
<dbReference type="GO" id="GO:0005886">
    <property type="term" value="C:plasma membrane"/>
    <property type="evidence" value="ECO:0007669"/>
    <property type="project" value="UniProtKB-SubCell"/>
</dbReference>
<keyword evidence="6" id="KW-0375">Hydrogen ion transport</keyword>
<keyword evidence="7 11" id="KW-1133">Transmembrane helix</keyword>
<keyword evidence="4" id="KW-1003">Cell membrane</keyword>
<evidence type="ECO:0000256" key="3">
    <source>
        <dbReference type="ARBA" id="ARBA00022448"/>
    </source>
</evidence>
<feature type="transmembrane region" description="Helical" evidence="11">
    <location>
        <begin position="208"/>
        <end position="230"/>
    </location>
</feature>
<evidence type="ECO:0000256" key="2">
    <source>
        <dbReference type="ARBA" id="ARBA00006513"/>
    </source>
</evidence>